<dbReference type="EC" id="1.-.-.-" evidence="2"/>
<reference evidence="2" key="1">
    <citation type="submission" date="2023-06" db="EMBL/GenBank/DDBJ databases">
        <title>Survivors Of The Sea: Transcriptome response of Skeletonema marinoi to long-term dormancy.</title>
        <authorList>
            <person name="Pinder M.I.M."/>
            <person name="Kourtchenko O."/>
            <person name="Robertson E.K."/>
            <person name="Larsson T."/>
            <person name="Maumus F."/>
            <person name="Osuna-Cruz C.M."/>
            <person name="Vancaester E."/>
            <person name="Stenow R."/>
            <person name="Vandepoele K."/>
            <person name="Ploug H."/>
            <person name="Bruchert V."/>
            <person name="Godhe A."/>
            <person name="Topel M."/>
        </authorList>
    </citation>
    <scope>NUCLEOTIDE SEQUENCE</scope>
    <source>
        <strain evidence="2">R05AC</strain>
    </source>
</reference>
<keyword evidence="2" id="KW-0560">Oxidoreductase</keyword>
<accession>A0AAD9DD55</accession>
<feature type="region of interest" description="Disordered" evidence="1">
    <location>
        <begin position="38"/>
        <end position="74"/>
    </location>
</feature>
<sequence>MAEGKESEEAVVPQLQEFGITEQDLAVAIKVLDAVSSLDPKNAKKNKKRKAASDDDEQQQQQQEPDGLSEFRKPNLRQFRKSLASCLSLHQQLMYDGKSEKEFYETKMAERTLKRQKMAERAQQKAYVAATNLRRGRVEKLEKLKEDSKEEEEAKMLQFLIPDGHVDTSNNNGVKLLVEDASDDDDDNEKEQSSGKVLPKLRSCYVCKVRFRILHHFYDQLCPDCAPFNYDKRNQTVDLTGTVAVVTGSRVKIGFQVCLKLLRAGATVVATTRFPNNAVAAYKRESDFNEWSGRLHVYGLDLRDVTGLEAFTRYLKVTYKGGIDMLINNACQTVRRPAGYYLPLVERESDLWSKGDESHRNVLAGCKEFERIRRRLVVEQGSTVQNGNEAKLLPAGSNGGNLLLNSHSDSKQEKQGEAKGGELVSKESSSKIPFDTTGISHSAAMSQMAIIPEDVGIDEKVMPSGLSDINGHQVDLRTSNSWLLKMDQVSTPEIMECMFVNAIAPFVLNSRLTPLMEAPLDDPERPDRFIINVSAMEGKFYRYKMPNHPHTNMAKAALNMLTRTSSEELAKKSRIYMNSVDTGWINDENPLEKASKTAKANLFQTPIDEIDAAARILDPIISAKIDKSDVKYGCFFKDYKETEW</sequence>
<evidence type="ECO:0000313" key="2">
    <source>
        <dbReference type="EMBL" id="KAK1741629.1"/>
    </source>
</evidence>
<feature type="compositionally biased region" description="Basic and acidic residues" evidence="1">
    <location>
        <begin position="408"/>
        <end position="429"/>
    </location>
</feature>
<dbReference type="Proteomes" id="UP001224775">
    <property type="component" value="Unassembled WGS sequence"/>
</dbReference>
<dbReference type="InterPro" id="IPR051468">
    <property type="entry name" value="Fungal_SecMetab_SDRs"/>
</dbReference>
<feature type="region of interest" description="Disordered" evidence="1">
    <location>
        <begin position="388"/>
        <end position="435"/>
    </location>
</feature>
<name>A0AAD9DD55_9STRA</name>
<comment type="caution">
    <text evidence="2">The sequence shown here is derived from an EMBL/GenBank/DDBJ whole genome shotgun (WGS) entry which is preliminary data.</text>
</comment>
<dbReference type="GO" id="GO:0005737">
    <property type="term" value="C:cytoplasm"/>
    <property type="evidence" value="ECO:0007669"/>
    <property type="project" value="TreeGrafter"/>
</dbReference>
<dbReference type="GO" id="GO:0016491">
    <property type="term" value="F:oxidoreductase activity"/>
    <property type="evidence" value="ECO:0007669"/>
    <property type="project" value="UniProtKB-KW"/>
</dbReference>
<gene>
    <name evidence="2" type="ORF">QTG54_007202</name>
</gene>
<dbReference type="PANTHER" id="PTHR43544:SF2">
    <property type="entry name" value="OXIDOREDUCTASE"/>
    <property type="match status" value="1"/>
</dbReference>
<dbReference type="InterPro" id="IPR002347">
    <property type="entry name" value="SDR_fam"/>
</dbReference>
<protein>
    <submittedName>
        <fullName evidence="2">Short-chain dehydrogenase</fullName>
        <ecNumber evidence="2">1.-.-.-</ecNumber>
    </submittedName>
</protein>
<dbReference type="Gene3D" id="3.40.50.720">
    <property type="entry name" value="NAD(P)-binding Rossmann-like Domain"/>
    <property type="match status" value="2"/>
</dbReference>
<dbReference type="Pfam" id="PF00106">
    <property type="entry name" value="adh_short"/>
    <property type="match status" value="2"/>
</dbReference>
<evidence type="ECO:0000313" key="3">
    <source>
        <dbReference type="Proteomes" id="UP001224775"/>
    </source>
</evidence>
<dbReference type="EMBL" id="JATAAI010000012">
    <property type="protein sequence ID" value="KAK1741629.1"/>
    <property type="molecule type" value="Genomic_DNA"/>
</dbReference>
<dbReference type="InterPro" id="IPR036291">
    <property type="entry name" value="NAD(P)-bd_dom_sf"/>
</dbReference>
<dbReference type="AlphaFoldDB" id="A0AAD9DD55"/>
<dbReference type="PANTHER" id="PTHR43544">
    <property type="entry name" value="SHORT-CHAIN DEHYDROGENASE/REDUCTASE"/>
    <property type="match status" value="1"/>
</dbReference>
<dbReference type="PRINTS" id="PR00081">
    <property type="entry name" value="GDHRDH"/>
</dbReference>
<organism evidence="2 3">
    <name type="scientific">Skeletonema marinoi</name>
    <dbReference type="NCBI Taxonomy" id="267567"/>
    <lineage>
        <taxon>Eukaryota</taxon>
        <taxon>Sar</taxon>
        <taxon>Stramenopiles</taxon>
        <taxon>Ochrophyta</taxon>
        <taxon>Bacillariophyta</taxon>
        <taxon>Coscinodiscophyceae</taxon>
        <taxon>Thalassiosirophycidae</taxon>
        <taxon>Thalassiosirales</taxon>
        <taxon>Skeletonemataceae</taxon>
        <taxon>Skeletonema</taxon>
        <taxon>Skeletonema marinoi-dohrnii complex</taxon>
    </lineage>
</organism>
<dbReference type="SUPFAM" id="SSF51735">
    <property type="entry name" value="NAD(P)-binding Rossmann-fold domains"/>
    <property type="match status" value="1"/>
</dbReference>
<evidence type="ECO:0000256" key="1">
    <source>
        <dbReference type="SAM" id="MobiDB-lite"/>
    </source>
</evidence>
<proteinExistence type="predicted"/>
<keyword evidence="3" id="KW-1185">Reference proteome</keyword>